<dbReference type="FunFam" id="1.10.510.10:FF:000279">
    <property type="entry name" value="Non-specific serine/threonine protein kinase"/>
    <property type="match status" value="1"/>
</dbReference>
<dbReference type="InterPro" id="IPR011009">
    <property type="entry name" value="Kinase-like_dom_sf"/>
</dbReference>
<dbReference type="PANTHER" id="PTHR43895:SF32">
    <property type="entry name" value="SERINE_THREONINE-PROTEIN KINASE CHK1"/>
    <property type="match status" value="1"/>
</dbReference>
<dbReference type="InterPro" id="IPR008271">
    <property type="entry name" value="Ser/Thr_kinase_AS"/>
</dbReference>
<keyword evidence="4 9" id="KW-0547">Nucleotide-binding</keyword>
<dbReference type="SUPFAM" id="SSF56112">
    <property type="entry name" value="Protein kinase-like (PK-like)"/>
    <property type="match status" value="1"/>
</dbReference>
<gene>
    <name evidence="11" type="ORF">WJX72_004541</name>
</gene>
<dbReference type="PROSITE" id="PS00107">
    <property type="entry name" value="PROTEIN_KINASE_ATP"/>
    <property type="match status" value="1"/>
</dbReference>
<dbReference type="Pfam" id="PF00069">
    <property type="entry name" value="Pkinase"/>
    <property type="match status" value="1"/>
</dbReference>
<dbReference type="EMBL" id="JALJOR010000007">
    <property type="protein sequence ID" value="KAK9814361.1"/>
    <property type="molecule type" value="Genomic_DNA"/>
</dbReference>
<comment type="catalytic activity">
    <reaction evidence="8">
        <text>L-seryl-[protein] + ATP = O-phospho-L-seryl-[protein] + ADP + H(+)</text>
        <dbReference type="Rhea" id="RHEA:17989"/>
        <dbReference type="Rhea" id="RHEA-COMP:9863"/>
        <dbReference type="Rhea" id="RHEA-COMP:11604"/>
        <dbReference type="ChEBI" id="CHEBI:15378"/>
        <dbReference type="ChEBI" id="CHEBI:29999"/>
        <dbReference type="ChEBI" id="CHEBI:30616"/>
        <dbReference type="ChEBI" id="CHEBI:83421"/>
        <dbReference type="ChEBI" id="CHEBI:456216"/>
        <dbReference type="EC" id="2.7.11.1"/>
    </reaction>
</comment>
<accession>A0AAW1PLC9</accession>
<evidence type="ECO:0000256" key="9">
    <source>
        <dbReference type="PROSITE-ProRule" id="PRU10141"/>
    </source>
</evidence>
<keyword evidence="6 9" id="KW-0067">ATP-binding</keyword>
<feature type="binding site" evidence="9">
    <location>
        <position position="425"/>
    </location>
    <ligand>
        <name>ATP</name>
        <dbReference type="ChEBI" id="CHEBI:30616"/>
    </ligand>
</feature>
<organism evidence="11 12">
    <name type="scientific">[Myrmecia] bisecta</name>
    <dbReference type="NCBI Taxonomy" id="41462"/>
    <lineage>
        <taxon>Eukaryota</taxon>
        <taxon>Viridiplantae</taxon>
        <taxon>Chlorophyta</taxon>
        <taxon>core chlorophytes</taxon>
        <taxon>Trebouxiophyceae</taxon>
        <taxon>Trebouxiales</taxon>
        <taxon>Trebouxiaceae</taxon>
        <taxon>Myrmecia</taxon>
    </lineage>
</organism>
<feature type="domain" description="Protein kinase" evidence="10">
    <location>
        <begin position="396"/>
        <end position="651"/>
    </location>
</feature>
<sequence>MLKPSSKAAYPTALIPKPSALVTGAVVYLVVLKVVTASRGPPRAVVPSCPPYWPTCQGVAAFFTNQECTQLKSESAAEVCAGLAAAAQGAAACAKRTGPAARLCTDMVQYAALNTVEALNTTAASKGLGAGGCMCSELLDQEASAVCQGIAVANELARPRKPMGICDGGCFVGLHEALDALHHVSDQAEHPAPEAWYQALSKQSHRNLMRLRREVGPLSEAEAHVRSQALRYPARIVHRGHATRFDIALMSYQNDTRRLSSLMADTSGTIPEIWEDVIHQGDGTRCVYATIGPPAGCALFGDVIVTFKRHRSLTLWATVVNAYTWSLQFPPFAPLMHRPYFETMDRLQNQTTAIESAQSQFLEGNVIVLQDVDEMLEPGMKNKPVSDVFRKRVGRYYVGRTLGEGTYAKVKYGQHMDTGEAVAIKVLNKDELIRADMVSQIKREIRIMKNLHHPNVVDLKEVVASKDKVYMVMELMAGGELFDKVVAEGPFKEEEGRRVLQQLLDGLEYVHKQGIYHRDLKPENVLLSADGSVKLSDFGLGALPTHGREDGLLRTTCGTPNYVAPEVLQRNGYEGAPADIWSLGVCLYVVMAGSLPFDEPNLPSLFRKISRADYSTPIWFSPGLCQVLQGMLQPDPEKRATIEQLRQHPWVRKDYHQPRQLARTSTDSEDIDTSVDIFGATVKMHHLTPEEQRDSLKQMPRLTSMGSMQGGASSLKHLNAFEQQPWCA</sequence>
<evidence type="ECO:0000256" key="4">
    <source>
        <dbReference type="ARBA" id="ARBA00022741"/>
    </source>
</evidence>
<dbReference type="Gene3D" id="1.10.510.10">
    <property type="entry name" value="Transferase(Phosphotransferase) domain 1"/>
    <property type="match status" value="1"/>
</dbReference>
<evidence type="ECO:0000256" key="8">
    <source>
        <dbReference type="ARBA" id="ARBA00048679"/>
    </source>
</evidence>
<evidence type="ECO:0000256" key="5">
    <source>
        <dbReference type="ARBA" id="ARBA00022777"/>
    </source>
</evidence>
<keyword evidence="3" id="KW-0808">Transferase</keyword>
<evidence type="ECO:0000256" key="2">
    <source>
        <dbReference type="ARBA" id="ARBA00022527"/>
    </source>
</evidence>
<dbReference type="GO" id="GO:0007165">
    <property type="term" value="P:signal transduction"/>
    <property type="evidence" value="ECO:0007669"/>
    <property type="project" value="TreeGrafter"/>
</dbReference>
<dbReference type="PROSITE" id="PS00108">
    <property type="entry name" value="PROTEIN_KINASE_ST"/>
    <property type="match status" value="1"/>
</dbReference>
<protein>
    <recommendedName>
        <fullName evidence="1">non-specific serine/threonine protein kinase</fullName>
        <ecNumber evidence="1">2.7.11.1</ecNumber>
    </recommendedName>
</protein>
<evidence type="ECO:0000256" key="6">
    <source>
        <dbReference type="ARBA" id="ARBA00022840"/>
    </source>
</evidence>
<dbReference type="GO" id="GO:0005524">
    <property type="term" value="F:ATP binding"/>
    <property type="evidence" value="ECO:0007669"/>
    <property type="project" value="UniProtKB-UniRule"/>
</dbReference>
<name>A0AAW1PLC9_9CHLO</name>
<dbReference type="InterPro" id="IPR017441">
    <property type="entry name" value="Protein_kinase_ATP_BS"/>
</dbReference>
<evidence type="ECO:0000313" key="11">
    <source>
        <dbReference type="EMBL" id="KAK9814361.1"/>
    </source>
</evidence>
<dbReference type="EC" id="2.7.11.1" evidence="1"/>
<comment type="caution">
    <text evidence="11">The sequence shown here is derived from an EMBL/GenBank/DDBJ whole genome shotgun (WGS) entry which is preliminary data.</text>
</comment>
<keyword evidence="12" id="KW-1185">Reference proteome</keyword>
<dbReference type="AlphaFoldDB" id="A0AAW1PLC9"/>
<keyword evidence="5" id="KW-0418">Kinase</keyword>
<evidence type="ECO:0000259" key="10">
    <source>
        <dbReference type="PROSITE" id="PS50011"/>
    </source>
</evidence>
<evidence type="ECO:0000256" key="3">
    <source>
        <dbReference type="ARBA" id="ARBA00022679"/>
    </source>
</evidence>
<evidence type="ECO:0000313" key="12">
    <source>
        <dbReference type="Proteomes" id="UP001489004"/>
    </source>
</evidence>
<dbReference type="PANTHER" id="PTHR43895">
    <property type="entry name" value="CALCIUM/CALMODULIN-DEPENDENT PROTEIN KINASE KINASE-RELATED"/>
    <property type="match status" value="1"/>
</dbReference>
<evidence type="ECO:0000256" key="7">
    <source>
        <dbReference type="ARBA" id="ARBA00047899"/>
    </source>
</evidence>
<dbReference type="GO" id="GO:0004674">
    <property type="term" value="F:protein serine/threonine kinase activity"/>
    <property type="evidence" value="ECO:0007669"/>
    <property type="project" value="UniProtKB-KW"/>
</dbReference>
<dbReference type="Proteomes" id="UP001489004">
    <property type="component" value="Unassembled WGS sequence"/>
</dbReference>
<comment type="catalytic activity">
    <reaction evidence="7">
        <text>L-threonyl-[protein] + ATP = O-phospho-L-threonyl-[protein] + ADP + H(+)</text>
        <dbReference type="Rhea" id="RHEA:46608"/>
        <dbReference type="Rhea" id="RHEA-COMP:11060"/>
        <dbReference type="Rhea" id="RHEA-COMP:11605"/>
        <dbReference type="ChEBI" id="CHEBI:15378"/>
        <dbReference type="ChEBI" id="CHEBI:30013"/>
        <dbReference type="ChEBI" id="CHEBI:30616"/>
        <dbReference type="ChEBI" id="CHEBI:61977"/>
        <dbReference type="ChEBI" id="CHEBI:456216"/>
        <dbReference type="EC" id="2.7.11.1"/>
    </reaction>
</comment>
<dbReference type="InterPro" id="IPR000719">
    <property type="entry name" value="Prot_kinase_dom"/>
</dbReference>
<proteinExistence type="predicted"/>
<keyword evidence="2" id="KW-0723">Serine/threonine-protein kinase</keyword>
<dbReference type="SMART" id="SM00220">
    <property type="entry name" value="S_TKc"/>
    <property type="match status" value="1"/>
</dbReference>
<dbReference type="PROSITE" id="PS50011">
    <property type="entry name" value="PROTEIN_KINASE_DOM"/>
    <property type="match status" value="1"/>
</dbReference>
<evidence type="ECO:0000256" key="1">
    <source>
        <dbReference type="ARBA" id="ARBA00012513"/>
    </source>
</evidence>
<dbReference type="FunFam" id="3.30.200.20:FF:000096">
    <property type="entry name" value="Non-specific serine/threonine protein kinase"/>
    <property type="match status" value="1"/>
</dbReference>
<reference evidence="11 12" key="1">
    <citation type="journal article" date="2024" name="Nat. Commun.">
        <title>Phylogenomics reveals the evolutionary origins of lichenization in chlorophyte algae.</title>
        <authorList>
            <person name="Puginier C."/>
            <person name="Libourel C."/>
            <person name="Otte J."/>
            <person name="Skaloud P."/>
            <person name="Haon M."/>
            <person name="Grisel S."/>
            <person name="Petersen M."/>
            <person name="Berrin J.G."/>
            <person name="Delaux P.M."/>
            <person name="Dal Grande F."/>
            <person name="Keller J."/>
        </authorList>
    </citation>
    <scope>NUCLEOTIDE SEQUENCE [LARGE SCALE GENOMIC DNA]</scope>
    <source>
        <strain evidence="11 12">SAG 2043</strain>
    </source>
</reference>